<feature type="domain" description="Guanylate cyclase" evidence="1">
    <location>
        <begin position="224"/>
        <end position="359"/>
    </location>
</feature>
<name>A0A840ZI25_9HYPH</name>
<evidence type="ECO:0000313" key="2">
    <source>
        <dbReference type="EMBL" id="MBB5757682.1"/>
    </source>
</evidence>
<dbReference type="EC" id="4.6.1.1" evidence="2"/>
<proteinExistence type="predicted"/>
<dbReference type="GO" id="GO:0035556">
    <property type="term" value="P:intracellular signal transduction"/>
    <property type="evidence" value="ECO:0007669"/>
    <property type="project" value="InterPro"/>
</dbReference>
<dbReference type="PANTHER" id="PTHR43081">
    <property type="entry name" value="ADENYLATE CYCLASE, TERMINAL-DIFFERENTIATION SPECIFIC-RELATED"/>
    <property type="match status" value="1"/>
</dbReference>
<evidence type="ECO:0000259" key="1">
    <source>
        <dbReference type="PROSITE" id="PS50125"/>
    </source>
</evidence>
<gene>
    <name evidence="2" type="ORF">HNR00_002396</name>
</gene>
<dbReference type="AlphaFoldDB" id="A0A840ZI25"/>
<comment type="caution">
    <text evidence="2">The sequence shown here is derived from an EMBL/GenBank/DDBJ whole genome shotgun (WGS) entry which is preliminary data.</text>
</comment>
<dbReference type="Pfam" id="PF00211">
    <property type="entry name" value="Guanylate_cyc"/>
    <property type="match status" value="1"/>
</dbReference>
<dbReference type="EMBL" id="JACHOP010000008">
    <property type="protein sequence ID" value="MBB5757682.1"/>
    <property type="molecule type" value="Genomic_DNA"/>
</dbReference>
<dbReference type="InterPro" id="IPR001054">
    <property type="entry name" value="A/G_cyclase"/>
</dbReference>
<organism evidence="2 3">
    <name type="scientific">Methylorubrum rhodinum</name>
    <dbReference type="NCBI Taxonomy" id="29428"/>
    <lineage>
        <taxon>Bacteria</taxon>
        <taxon>Pseudomonadati</taxon>
        <taxon>Pseudomonadota</taxon>
        <taxon>Alphaproteobacteria</taxon>
        <taxon>Hyphomicrobiales</taxon>
        <taxon>Methylobacteriaceae</taxon>
        <taxon>Methylorubrum</taxon>
    </lineage>
</organism>
<dbReference type="PROSITE" id="PS50125">
    <property type="entry name" value="GUANYLATE_CYCLASE_2"/>
    <property type="match status" value="1"/>
</dbReference>
<keyword evidence="3" id="KW-1185">Reference proteome</keyword>
<sequence>MPESSSPSSVARASDLRAVEARLIAGAVASDDGDAIVTELCEGLVAAGLPLWRLSLSVPTIDPLFRGASLAWRRGEGLALFPAAHGPEGEASYARSPIAWLHENERESVRWRLDGAVSVPDLPLLGELRRAGGTDYLLHLVGFAPGSAIEGAGISFSTDRAGGFTPEDLEALSALVPAIALATSKLSLAHTLREVAGTYLGPATATRVLAGEIRRGQSAVVPAAILLADLRGFTALADRDDPLKVVGWLDEHFDALGEPVRRHGGEILKFLGDGFLAVFSAADPEEHACPACAGALAAAQEALARNGELNAARRRRGLPTLEADLVLHFGPLVYGNVGTDRRLDFTMIGRAVNEASRIERLCDALDRHLLISDAFAGRCAATLTEVGAFALRGVERAQRIWALPQEVRPDSIRASAPSEQPAR</sequence>
<dbReference type="GO" id="GO:0006171">
    <property type="term" value="P:cAMP biosynthetic process"/>
    <property type="evidence" value="ECO:0007669"/>
    <property type="project" value="TreeGrafter"/>
</dbReference>
<dbReference type="GO" id="GO:0004016">
    <property type="term" value="F:adenylate cyclase activity"/>
    <property type="evidence" value="ECO:0007669"/>
    <property type="project" value="UniProtKB-EC"/>
</dbReference>
<accession>A0A840ZI25</accession>
<evidence type="ECO:0000313" key="3">
    <source>
        <dbReference type="Proteomes" id="UP000583454"/>
    </source>
</evidence>
<dbReference type="Proteomes" id="UP000583454">
    <property type="component" value="Unassembled WGS sequence"/>
</dbReference>
<dbReference type="InterPro" id="IPR050697">
    <property type="entry name" value="Adenylyl/Guanylyl_Cyclase_3/4"/>
</dbReference>
<dbReference type="Gene3D" id="3.30.70.1230">
    <property type="entry name" value="Nucleotide cyclase"/>
    <property type="match status" value="1"/>
</dbReference>
<keyword evidence="2" id="KW-0456">Lyase</keyword>
<dbReference type="PANTHER" id="PTHR43081:SF11">
    <property type="entry name" value="BLR2264 PROTEIN"/>
    <property type="match status" value="1"/>
</dbReference>
<dbReference type="SUPFAM" id="SSF55073">
    <property type="entry name" value="Nucleotide cyclase"/>
    <property type="match status" value="1"/>
</dbReference>
<reference evidence="2 3" key="1">
    <citation type="submission" date="2020-08" db="EMBL/GenBank/DDBJ databases">
        <title>Genomic Encyclopedia of Type Strains, Phase IV (KMG-IV): sequencing the most valuable type-strain genomes for metagenomic binning, comparative biology and taxonomic classification.</title>
        <authorList>
            <person name="Goeker M."/>
        </authorList>
    </citation>
    <scope>NUCLEOTIDE SEQUENCE [LARGE SCALE GENOMIC DNA]</scope>
    <source>
        <strain evidence="2 3">DSM 2163</strain>
    </source>
</reference>
<protein>
    <submittedName>
        <fullName evidence="2">Adenylate cyclase</fullName>
        <ecNumber evidence="2">4.6.1.1</ecNumber>
    </submittedName>
</protein>
<dbReference type="InterPro" id="IPR029787">
    <property type="entry name" value="Nucleotide_cyclase"/>
</dbReference>
<dbReference type="CDD" id="cd07302">
    <property type="entry name" value="CHD"/>
    <property type="match status" value="1"/>
</dbReference>
<dbReference type="RefSeq" id="WP_183569431.1">
    <property type="nucleotide sequence ID" value="NZ_JACHOP010000008.1"/>
</dbReference>
<dbReference type="SMART" id="SM00044">
    <property type="entry name" value="CYCc"/>
    <property type="match status" value="1"/>
</dbReference>